<evidence type="ECO:0000313" key="2">
    <source>
        <dbReference type="EMBL" id="MQY27296.1"/>
    </source>
</evidence>
<dbReference type="InterPro" id="IPR035965">
    <property type="entry name" value="PAS-like_dom_sf"/>
</dbReference>
<gene>
    <name evidence="2" type="ORF">NRB56_28790</name>
</gene>
<comment type="caution">
    <text evidence="2">The sequence shown here is derived from an EMBL/GenBank/DDBJ whole genome shotgun (WGS) entry which is preliminary data.</text>
</comment>
<name>A0A7K0DNH0_9NOCA</name>
<evidence type="ECO:0000313" key="3">
    <source>
        <dbReference type="Proteomes" id="UP000431401"/>
    </source>
</evidence>
<feature type="domain" description="PAS fold-3" evidence="1">
    <location>
        <begin position="39"/>
        <end position="100"/>
    </location>
</feature>
<dbReference type="Pfam" id="PF08447">
    <property type="entry name" value="PAS_3"/>
    <property type="match status" value="1"/>
</dbReference>
<dbReference type="Gene3D" id="3.30.450.20">
    <property type="entry name" value="PAS domain"/>
    <property type="match status" value="1"/>
</dbReference>
<dbReference type="InterPro" id="IPR013655">
    <property type="entry name" value="PAS_fold_3"/>
</dbReference>
<organism evidence="2 3">
    <name type="scientific">Nocardia aurantia</name>
    <dbReference type="NCBI Taxonomy" id="2585199"/>
    <lineage>
        <taxon>Bacteria</taxon>
        <taxon>Bacillati</taxon>
        <taxon>Actinomycetota</taxon>
        <taxon>Actinomycetes</taxon>
        <taxon>Mycobacteriales</taxon>
        <taxon>Nocardiaceae</taxon>
        <taxon>Nocardia</taxon>
    </lineage>
</organism>
<protein>
    <recommendedName>
        <fullName evidence="1">PAS fold-3 domain-containing protein</fullName>
    </recommendedName>
</protein>
<keyword evidence="3" id="KW-1185">Reference proteome</keyword>
<dbReference type="InterPro" id="IPR000014">
    <property type="entry name" value="PAS"/>
</dbReference>
<dbReference type="CDD" id="cd00130">
    <property type="entry name" value="PAS"/>
    <property type="match status" value="1"/>
</dbReference>
<dbReference type="EMBL" id="WEGI01000006">
    <property type="protein sequence ID" value="MQY27296.1"/>
    <property type="molecule type" value="Genomic_DNA"/>
</dbReference>
<reference evidence="2 3" key="1">
    <citation type="submission" date="2019-10" db="EMBL/GenBank/DDBJ databases">
        <title>Nocardia macrotermitis sp. nov. and Nocardia aurantia sp. nov., isolated from the gut of fungus growing-termite Macrotermes natalensis.</title>
        <authorList>
            <person name="Benndorf R."/>
            <person name="Schwitalla J."/>
            <person name="Martin K."/>
            <person name="De Beer W."/>
            <person name="Kaster A.-K."/>
            <person name="Vollmers J."/>
            <person name="Poulsen M."/>
            <person name="Beemelmanns C."/>
        </authorList>
    </citation>
    <scope>NUCLEOTIDE SEQUENCE [LARGE SCALE GENOMIC DNA]</scope>
    <source>
        <strain evidence="2 3">RB56</strain>
    </source>
</reference>
<evidence type="ECO:0000259" key="1">
    <source>
        <dbReference type="Pfam" id="PF08447"/>
    </source>
</evidence>
<sequence length="104" mass="11396">MTVRKATAGSVSGPAVEIIAAGRSQKVGSFRFWFDGQRWEWSDEIARMHGYEPGVVTPTTELLLAHKHPDDRAQVADAIAHSLDTGEPFSSRHRFLDTAGVCTT</sequence>
<dbReference type="AlphaFoldDB" id="A0A7K0DNH0"/>
<proteinExistence type="predicted"/>
<accession>A0A7K0DNH0</accession>
<dbReference type="SUPFAM" id="SSF55785">
    <property type="entry name" value="PYP-like sensor domain (PAS domain)"/>
    <property type="match status" value="1"/>
</dbReference>
<dbReference type="Proteomes" id="UP000431401">
    <property type="component" value="Unassembled WGS sequence"/>
</dbReference>